<dbReference type="GO" id="GO:0003824">
    <property type="term" value="F:catalytic activity"/>
    <property type="evidence" value="ECO:0007669"/>
    <property type="project" value="UniProtKB-ARBA"/>
</dbReference>
<dbReference type="InterPro" id="IPR029058">
    <property type="entry name" value="AB_hydrolase_fold"/>
</dbReference>
<reference evidence="2 3" key="1">
    <citation type="submission" date="2016-10" db="EMBL/GenBank/DDBJ databases">
        <authorList>
            <person name="de Groot N.N."/>
        </authorList>
    </citation>
    <scope>NUCLEOTIDE SEQUENCE [LARGE SCALE GENOMIC DNA]</scope>
    <source>
        <strain evidence="2 3">DSM 22788</strain>
    </source>
</reference>
<dbReference type="EMBL" id="FNKB01000001">
    <property type="protein sequence ID" value="SDQ12552.1"/>
    <property type="molecule type" value="Genomic_DNA"/>
</dbReference>
<protein>
    <submittedName>
        <fullName evidence="2">Pimeloyl-ACP methyl ester carboxylesterase</fullName>
    </submittedName>
</protein>
<proteinExistence type="predicted"/>
<name>A0A1H0YBR6_9MICO</name>
<dbReference type="eggNOG" id="COG2267">
    <property type="taxonomic scope" value="Bacteria"/>
</dbReference>
<dbReference type="OrthoDB" id="9770427at2"/>
<dbReference type="InterPro" id="IPR050228">
    <property type="entry name" value="Carboxylesterase_BioH"/>
</dbReference>
<accession>A0A1H0YBR6</accession>
<dbReference type="PRINTS" id="PR00111">
    <property type="entry name" value="ABHYDROLASE"/>
</dbReference>
<dbReference type="Gene3D" id="3.40.50.1820">
    <property type="entry name" value="alpha/beta hydrolase"/>
    <property type="match status" value="1"/>
</dbReference>
<dbReference type="Pfam" id="PF12697">
    <property type="entry name" value="Abhydrolase_6"/>
    <property type="match status" value="1"/>
</dbReference>
<gene>
    <name evidence="2" type="ORF">SAMN04488565_0718</name>
</gene>
<feature type="domain" description="AB hydrolase-1" evidence="1">
    <location>
        <begin position="32"/>
        <end position="240"/>
    </location>
</feature>
<dbReference type="PANTHER" id="PTHR43194">
    <property type="entry name" value="HYDROLASE ALPHA/BETA FOLD FAMILY"/>
    <property type="match status" value="1"/>
</dbReference>
<sequence>MTSRDLTYDLGPVSMAYTESREFDGAPDRTYVLVHGIGMGRVVFAGVGAELAPEGQVLAIDLPGFGDSPEPGSAATLEQTAEVVAGFVRDRATGPAVLVGHSMGTQIVAEVAYRHPELVEALVLIAPTVNPRERSAIRQGLRMAQDLIGESPKVILLGLREYAKTSPKWFLNKLRFMLAHRLERICPGIAAPTLVLSGATDRVCPREWVLQVARALPDGAFESIPHRGHEAIIRSPEPVASMILDFVRRRSAGASRSEYPGHGE</sequence>
<organism evidence="2 3">
    <name type="scientific">Leucobacter chromiiresistens</name>
    <dbReference type="NCBI Taxonomy" id="1079994"/>
    <lineage>
        <taxon>Bacteria</taxon>
        <taxon>Bacillati</taxon>
        <taxon>Actinomycetota</taxon>
        <taxon>Actinomycetes</taxon>
        <taxon>Micrococcales</taxon>
        <taxon>Microbacteriaceae</taxon>
        <taxon>Leucobacter</taxon>
    </lineage>
</organism>
<dbReference type="RefSeq" id="WP_010155493.1">
    <property type="nucleotide sequence ID" value="NZ_FNKB01000001.1"/>
</dbReference>
<evidence type="ECO:0000313" key="3">
    <source>
        <dbReference type="Proteomes" id="UP000182690"/>
    </source>
</evidence>
<dbReference type="AlphaFoldDB" id="A0A1H0YBR6"/>
<dbReference type="Proteomes" id="UP000182690">
    <property type="component" value="Unassembled WGS sequence"/>
</dbReference>
<dbReference type="PANTHER" id="PTHR43194:SF2">
    <property type="entry name" value="PEROXISOMAL MEMBRANE PROTEIN LPX1"/>
    <property type="match status" value="1"/>
</dbReference>
<dbReference type="STRING" id="1079994.SAMN04488565_0718"/>
<evidence type="ECO:0000259" key="1">
    <source>
        <dbReference type="Pfam" id="PF12697"/>
    </source>
</evidence>
<evidence type="ECO:0000313" key="2">
    <source>
        <dbReference type="EMBL" id="SDQ12552.1"/>
    </source>
</evidence>
<dbReference type="InterPro" id="IPR000073">
    <property type="entry name" value="AB_hydrolase_1"/>
</dbReference>
<dbReference type="SUPFAM" id="SSF53474">
    <property type="entry name" value="alpha/beta-Hydrolases"/>
    <property type="match status" value="1"/>
</dbReference>